<gene>
    <name evidence="5" type="ORF">Y717_25000</name>
</gene>
<organism evidence="5 6">
    <name type="scientific">Streptomyces scopuliridis RB72</name>
    <dbReference type="NCBI Taxonomy" id="1440053"/>
    <lineage>
        <taxon>Bacteria</taxon>
        <taxon>Bacillati</taxon>
        <taxon>Actinomycetota</taxon>
        <taxon>Actinomycetes</taxon>
        <taxon>Kitasatosporales</taxon>
        <taxon>Streptomycetaceae</taxon>
        <taxon>Streptomyces</taxon>
    </lineage>
</organism>
<dbReference type="Gene3D" id="2.120.10.30">
    <property type="entry name" value="TolB, C-terminal domain"/>
    <property type="match status" value="1"/>
</dbReference>
<keyword evidence="6" id="KW-1185">Reference proteome</keyword>
<dbReference type="PANTHER" id="PTHR10907">
    <property type="entry name" value="REGUCALCIN"/>
    <property type="match status" value="1"/>
</dbReference>
<feature type="binding site" evidence="3">
    <location>
        <position position="119"/>
    </location>
    <ligand>
        <name>substrate</name>
    </ligand>
</feature>
<evidence type="ECO:0000259" key="4">
    <source>
        <dbReference type="Pfam" id="PF08450"/>
    </source>
</evidence>
<keyword evidence="3" id="KW-0862">Zinc</keyword>
<comment type="similarity">
    <text evidence="1">Belongs to the SMP-30/CGR1 family.</text>
</comment>
<dbReference type="PRINTS" id="PR01790">
    <property type="entry name" value="SMP30FAMILY"/>
</dbReference>
<dbReference type="STRING" id="1440053.GCA_000718095_03187"/>
<feature type="active site" description="Proton donor/acceptor" evidence="2">
    <location>
        <position position="197"/>
    </location>
</feature>
<feature type="binding site" evidence="3">
    <location>
        <position position="101"/>
    </location>
    <ligand>
        <name>substrate</name>
    </ligand>
</feature>
<feature type="binding site" evidence="3">
    <location>
        <position position="147"/>
    </location>
    <ligand>
        <name>a divalent metal cation</name>
        <dbReference type="ChEBI" id="CHEBI:60240"/>
    </ligand>
</feature>
<dbReference type="GO" id="GO:0004341">
    <property type="term" value="F:gluconolactonase activity"/>
    <property type="evidence" value="ECO:0007669"/>
    <property type="project" value="TreeGrafter"/>
</dbReference>
<dbReference type="InterPro" id="IPR013658">
    <property type="entry name" value="SGL"/>
</dbReference>
<dbReference type="GO" id="GO:0005509">
    <property type="term" value="F:calcium ion binding"/>
    <property type="evidence" value="ECO:0007669"/>
    <property type="project" value="TreeGrafter"/>
</dbReference>
<dbReference type="InterPro" id="IPR005511">
    <property type="entry name" value="SMP-30"/>
</dbReference>
<feature type="binding site" evidence="3">
    <location>
        <position position="15"/>
    </location>
    <ligand>
        <name>a divalent metal cation</name>
        <dbReference type="ChEBI" id="CHEBI:60240"/>
    </ligand>
</feature>
<dbReference type="Pfam" id="PF08450">
    <property type="entry name" value="SGL"/>
    <property type="match status" value="1"/>
</dbReference>
<dbReference type="Proteomes" id="UP000245992">
    <property type="component" value="Unassembled WGS sequence"/>
</dbReference>
<accession>A0A2T7TCT6</accession>
<dbReference type="OrthoDB" id="2633250at2"/>
<feature type="binding site" evidence="3">
    <location>
        <position position="197"/>
    </location>
    <ligand>
        <name>a divalent metal cation</name>
        <dbReference type="ChEBI" id="CHEBI:60240"/>
    </ligand>
</feature>
<dbReference type="RefSeq" id="WP_030352262.1">
    <property type="nucleotide sequence ID" value="NZ_AZSP01000050.1"/>
</dbReference>
<comment type="cofactor">
    <cofactor evidence="3">
        <name>Zn(2+)</name>
        <dbReference type="ChEBI" id="CHEBI:29105"/>
    </cofactor>
    <text evidence="3">Binds 1 divalent metal cation per subunit.</text>
</comment>
<dbReference type="PANTHER" id="PTHR10907:SF47">
    <property type="entry name" value="REGUCALCIN"/>
    <property type="match status" value="1"/>
</dbReference>
<name>A0A2T7TCT6_9ACTN</name>
<feature type="domain" description="SMP-30/Gluconolactonase/LRE-like region" evidence="4">
    <location>
        <begin position="14"/>
        <end position="255"/>
    </location>
</feature>
<dbReference type="AlphaFoldDB" id="A0A2T7TCT6"/>
<evidence type="ECO:0000313" key="5">
    <source>
        <dbReference type="EMBL" id="PVE12984.1"/>
    </source>
</evidence>
<dbReference type="EMBL" id="AZSP01000050">
    <property type="protein sequence ID" value="PVE12984.1"/>
    <property type="molecule type" value="Genomic_DNA"/>
</dbReference>
<evidence type="ECO:0000256" key="1">
    <source>
        <dbReference type="ARBA" id="ARBA00008853"/>
    </source>
</evidence>
<dbReference type="InterPro" id="IPR011042">
    <property type="entry name" value="6-blade_b-propeller_TolB-like"/>
</dbReference>
<dbReference type="GO" id="GO:0019853">
    <property type="term" value="P:L-ascorbic acid biosynthetic process"/>
    <property type="evidence" value="ECO:0007669"/>
    <property type="project" value="TreeGrafter"/>
</dbReference>
<keyword evidence="3" id="KW-0479">Metal-binding</keyword>
<evidence type="ECO:0000256" key="3">
    <source>
        <dbReference type="PIRSR" id="PIRSR605511-2"/>
    </source>
</evidence>
<feature type="binding site" evidence="3">
    <location>
        <position position="99"/>
    </location>
    <ligand>
        <name>substrate</name>
    </ligand>
</feature>
<proteinExistence type="inferred from homology"/>
<protein>
    <submittedName>
        <fullName evidence="5">Gluconolactonase</fullName>
    </submittedName>
</protein>
<evidence type="ECO:0000256" key="2">
    <source>
        <dbReference type="PIRSR" id="PIRSR605511-1"/>
    </source>
</evidence>
<dbReference type="SUPFAM" id="SSF63829">
    <property type="entry name" value="Calcium-dependent phosphotriesterase"/>
    <property type="match status" value="1"/>
</dbReference>
<evidence type="ECO:0000313" key="6">
    <source>
        <dbReference type="Proteomes" id="UP000245992"/>
    </source>
</evidence>
<sequence>MRAEQWTGVVTHHGEGPGWDPGAGRLRIVDLLAGDLLTFDTEANGGGAYERWHLGEVAAAWRPRRSGGVVAAVERGFVLVAEDGTVTPGKELWTDPTVRMNDGACDPAGNFYCGSMAYDTRPGAGSVHRLTPDGATSVVHTGVTISNGLAWAPDGDFAYYVDTPTQTIARITTDPSTGRFSTPEPWVTIDPADGSPDGLTVDAEGGVWVALWGGSAVRRYAADGTLDEVVEVNARQVSACSFGGDGYRRLFITTSRQDLADGDDPAAGAVFTIAPGIAGLAPLPYAG</sequence>
<comment type="caution">
    <text evidence="5">The sequence shown here is derived from an EMBL/GenBank/DDBJ whole genome shotgun (WGS) entry which is preliminary data.</text>
</comment>
<reference evidence="5 6" key="1">
    <citation type="submission" date="2013-12" db="EMBL/GenBank/DDBJ databases">
        <title>Annotated genome of Streptomyces scopuliridis.</title>
        <authorList>
            <person name="Olson J.B."/>
        </authorList>
    </citation>
    <scope>NUCLEOTIDE SEQUENCE [LARGE SCALE GENOMIC DNA]</scope>
    <source>
        <strain evidence="5 6">RB72</strain>
    </source>
</reference>